<keyword evidence="2" id="KW-0396">Initiation factor</keyword>
<keyword evidence="1" id="KW-0963">Cytoplasm</keyword>
<evidence type="ECO:0000313" key="5">
    <source>
        <dbReference type="EMBL" id="GMT12619.1"/>
    </source>
</evidence>
<dbReference type="InterPro" id="IPR019382">
    <property type="entry name" value="eIF3l"/>
</dbReference>
<dbReference type="EMBL" id="BTSY01000001">
    <property type="protein sequence ID" value="GMT12619.1"/>
    <property type="molecule type" value="Genomic_DNA"/>
</dbReference>
<feature type="non-terminal residue" evidence="5">
    <location>
        <position position="139"/>
    </location>
</feature>
<feature type="region of interest" description="Disordered" evidence="4">
    <location>
        <begin position="1"/>
        <end position="39"/>
    </location>
</feature>
<feature type="non-terminal residue" evidence="5">
    <location>
        <position position="1"/>
    </location>
</feature>
<evidence type="ECO:0000313" key="6">
    <source>
        <dbReference type="Proteomes" id="UP001432322"/>
    </source>
</evidence>
<evidence type="ECO:0000256" key="3">
    <source>
        <dbReference type="ARBA" id="ARBA00022917"/>
    </source>
</evidence>
<dbReference type="AlphaFoldDB" id="A0AAV5UZQ5"/>
<sequence length="139" mass="16596">SANISRRVDYEPHADDPEKDLAYEREQRNRARTASDATEDVPSEVAVYLMYFCRCIEEENVDEVRSLYEHGCAILTEHFFRERMWPDEHHVETIADPGRKQFIILCKEFYYRQLYARSQRGCSLVHRYGSFIDYQVPYS</sequence>
<name>A0AAV5UZQ5_9BILA</name>
<evidence type="ECO:0000256" key="2">
    <source>
        <dbReference type="ARBA" id="ARBA00022540"/>
    </source>
</evidence>
<feature type="compositionally biased region" description="Basic and acidic residues" evidence="4">
    <location>
        <begin position="1"/>
        <end position="29"/>
    </location>
</feature>
<comment type="caution">
    <text evidence="5">The sequence shown here is derived from an EMBL/GenBank/DDBJ whole genome shotgun (WGS) entry which is preliminary data.</text>
</comment>
<dbReference type="GO" id="GO:0005852">
    <property type="term" value="C:eukaryotic translation initiation factor 3 complex"/>
    <property type="evidence" value="ECO:0007669"/>
    <property type="project" value="InterPro"/>
</dbReference>
<accession>A0AAV5UZQ5</accession>
<gene>
    <name evidence="5" type="ORF">PFISCL1PPCAC_3916</name>
</gene>
<evidence type="ECO:0000256" key="4">
    <source>
        <dbReference type="SAM" id="MobiDB-lite"/>
    </source>
</evidence>
<dbReference type="GO" id="GO:0003743">
    <property type="term" value="F:translation initiation factor activity"/>
    <property type="evidence" value="ECO:0007669"/>
    <property type="project" value="UniProtKB-KW"/>
</dbReference>
<evidence type="ECO:0000256" key="1">
    <source>
        <dbReference type="ARBA" id="ARBA00022490"/>
    </source>
</evidence>
<dbReference type="Proteomes" id="UP001432322">
    <property type="component" value="Unassembled WGS sequence"/>
</dbReference>
<protein>
    <submittedName>
        <fullName evidence="5">Uncharacterized protein</fullName>
    </submittedName>
</protein>
<keyword evidence="6" id="KW-1185">Reference proteome</keyword>
<dbReference type="PANTHER" id="PTHR13242">
    <property type="entry name" value="EUKARYOTIC TRANSLATION INITIATION FACTOR 3"/>
    <property type="match status" value="1"/>
</dbReference>
<dbReference type="PANTHER" id="PTHR13242:SF0">
    <property type="entry name" value="EUKARYOTIC TRANSLATION INITIATION FACTOR 3 SUBUNIT L"/>
    <property type="match status" value="1"/>
</dbReference>
<proteinExistence type="predicted"/>
<keyword evidence="3" id="KW-0648">Protein biosynthesis</keyword>
<reference evidence="5" key="1">
    <citation type="submission" date="2023-10" db="EMBL/GenBank/DDBJ databases">
        <title>Genome assembly of Pristionchus species.</title>
        <authorList>
            <person name="Yoshida K."/>
            <person name="Sommer R.J."/>
        </authorList>
    </citation>
    <scope>NUCLEOTIDE SEQUENCE</scope>
    <source>
        <strain evidence="5">RS5133</strain>
    </source>
</reference>
<organism evidence="5 6">
    <name type="scientific">Pristionchus fissidentatus</name>
    <dbReference type="NCBI Taxonomy" id="1538716"/>
    <lineage>
        <taxon>Eukaryota</taxon>
        <taxon>Metazoa</taxon>
        <taxon>Ecdysozoa</taxon>
        <taxon>Nematoda</taxon>
        <taxon>Chromadorea</taxon>
        <taxon>Rhabditida</taxon>
        <taxon>Rhabditina</taxon>
        <taxon>Diplogasteromorpha</taxon>
        <taxon>Diplogasteroidea</taxon>
        <taxon>Neodiplogasteridae</taxon>
        <taxon>Pristionchus</taxon>
    </lineage>
</organism>